<dbReference type="InterPro" id="IPR032675">
    <property type="entry name" value="LRR_dom_sf"/>
</dbReference>
<comment type="caution">
    <text evidence="1">The sequence shown here is derived from an EMBL/GenBank/DDBJ whole genome shotgun (WGS) entry which is preliminary data.</text>
</comment>
<dbReference type="EMBL" id="CAXLJM020000109">
    <property type="protein sequence ID" value="CAL8135895.1"/>
    <property type="molecule type" value="Genomic_DNA"/>
</dbReference>
<evidence type="ECO:0000313" key="2">
    <source>
        <dbReference type="Proteomes" id="UP001642540"/>
    </source>
</evidence>
<name>A0ABP1RU76_9HEXA</name>
<accession>A0ABP1RU76</accession>
<gene>
    <name evidence="1" type="ORF">ODALV1_LOCUS26191</name>
</gene>
<keyword evidence="2" id="KW-1185">Reference proteome</keyword>
<protein>
    <submittedName>
        <fullName evidence="1">Uncharacterized protein</fullName>
    </submittedName>
</protein>
<sequence length="358" mass="40623">MKNLKLGLECISNRRALRSLEEFLQAVILVRQNCGQHYLAQLEHLDITEIPEYLRRLPGNILLLLRKLAFPLSTLALDIGTKHNDVDTLALKNTMELHSASLQNLTLYQGHWMKPSSLYFQLPHLTQLMLLEFVPKNIYFLKDLPMLKTCVILDGFSSVGVSNMKLDWFATSGDRKYGLKPITDRFIYSRENTNFSCRNFGGVILPNLETFVFGTQVVDEMEMKNLAKLMPNIKTLQIGMGNAGFRMVCNYWTQLEHLHVEPMDINENGIFGIRNGERYCLPSIKDLKSLKTISLGNSSEQLRRLNPYLDDGDVAAAVHLPNLEAALSGTDVKVYRQPTTVVRSEYYVSSDTLGSESD</sequence>
<proteinExistence type="predicted"/>
<evidence type="ECO:0000313" key="1">
    <source>
        <dbReference type="EMBL" id="CAL8135895.1"/>
    </source>
</evidence>
<reference evidence="1 2" key="1">
    <citation type="submission" date="2024-08" db="EMBL/GenBank/DDBJ databases">
        <authorList>
            <person name="Cucini C."/>
            <person name="Frati F."/>
        </authorList>
    </citation>
    <scope>NUCLEOTIDE SEQUENCE [LARGE SCALE GENOMIC DNA]</scope>
</reference>
<dbReference type="Gene3D" id="3.80.10.10">
    <property type="entry name" value="Ribonuclease Inhibitor"/>
    <property type="match status" value="1"/>
</dbReference>
<dbReference type="Proteomes" id="UP001642540">
    <property type="component" value="Unassembled WGS sequence"/>
</dbReference>
<organism evidence="1 2">
    <name type="scientific">Orchesella dallaii</name>
    <dbReference type="NCBI Taxonomy" id="48710"/>
    <lineage>
        <taxon>Eukaryota</taxon>
        <taxon>Metazoa</taxon>
        <taxon>Ecdysozoa</taxon>
        <taxon>Arthropoda</taxon>
        <taxon>Hexapoda</taxon>
        <taxon>Collembola</taxon>
        <taxon>Entomobryomorpha</taxon>
        <taxon>Entomobryoidea</taxon>
        <taxon>Orchesellidae</taxon>
        <taxon>Orchesellinae</taxon>
        <taxon>Orchesella</taxon>
    </lineage>
</organism>